<dbReference type="RefSeq" id="WP_026740146.1">
    <property type="nucleotide sequence ID" value="NZ_FNQS01000002.1"/>
</dbReference>
<proteinExistence type="predicted"/>
<dbReference type="Proteomes" id="UP000187280">
    <property type="component" value="Unassembled WGS sequence"/>
</dbReference>
<sequence length="59" mass="6904">MKKNKRFRRIALILLLLLIYLYRDTLNPFKPDCSAKNPQASQLEECKKPIKEVAPGFEI</sequence>
<dbReference type="AlphaFoldDB" id="A0A1H3Y090"/>
<keyword evidence="2" id="KW-1185">Reference proteome</keyword>
<name>A0A1H3Y090_9GAMM</name>
<protein>
    <submittedName>
        <fullName evidence="1">Uncharacterized protein</fullName>
    </submittedName>
</protein>
<accession>A0A1H3Y090</accession>
<dbReference type="EMBL" id="FNQS01000002">
    <property type="protein sequence ID" value="SEA05145.1"/>
    <property type="molecule type" value="Genomic_DNA"/>
</dbReference>
<reference evidence="1 2" key="1">
    <citation type="submission" date="2016-10" db="EMBL/GenBank/DDBJ databases">
        <authorList>
            <person name="de Groot N.N."/>
        </authorList>
    </citation>
    <scope>NUCLEOTIDE SEQUENCE [LARGE SCALE GENOMIC DNA]</scope>
    <source>
        <strain evidence="1 2">ATCC 29281</strain>
    </source>
</reference>
<dbReference type="eggNOG" id="ENOG5033F49">
    <property type="taxonomic scope" value="Bacteria"/>
</dbReference>
<evidence type="ECO:0000313" key="1">
    <source>
        <dbReference type="EMBL" id="SEA05145.1"/>
    </source>
</evidence>
<gene>
    <name evidence="1" type="ORF">SAMN02982996_00845</name>
</gene>
<dbReference type="GeneID" id="97763761"/>
<organism evidence="1 2">
    <name type="scientific">Lonsdalea quercina</name>
    <dbReference type="NCBI Taxonomy" id="71657"/>
    <lineage>
        <taxon>Bacteria</taxon>
        <taxon>Pseudomonadati</taxon>
        <taxon>Pseudomonadota</taxon>
        <taxon>Gammaproteobacteria</taxon>
        <taxon>Enterobacterales</taxon>
        <taxon>Pectobacteriaceae</taxon>
        <taxon>Lonsdalea</taxon>
    </lineage>
</organism>
<evidence type="ECO:0000313" key="2">
    <source>
        <dbReference type="Proteomes" id="UP000187280"/>
    </source>
</evidence>